<evidence type="ECO:0000256" key="2">
    <source>
        <dbReference type="SAM" id="Phobius"/>
    </source>
</evidence>
<evidence type="ECO:0000256" key="1">
    <source>
        <dbReference type="SAM" id="MobiDB-lite"/>
    </source>
</evidence>
<keyword evidence="2" id="KW-0812">Transmembrane</keyword>
<feature type="transmembrane region" description="Helical" evidence="2">
    <location>
        <begin position="16"/>
        <end position="34"/>
    </location>
</feature>
<dbReference type="Proteomes" id="UP000256964">
    <property type="component" value="Unassembled WGS sequence"/>
</dbReference>
<keyword evidence="4" id="KW-1185">Reference proteome</keyword>
<proteinExistence type="predicted"/>
<organism evidence="3 4">
    <name type="scientific">Lentinus brumalis</name>
    <dbReference type="NCBI Taxonomy" id="2498619"/>
    <lineage>
        <taxon>Eukaryota</taxon>
        <taxon>Fungi</taxon>
        <taxon>Dikarya</taxon>
        <taxon>Basidiomycota</taxon>
        <taxon>Agaricomycotina</taxon>
        <taxon>Agaricomycetes</taxon>
        <taxon>Polyporales</taxon>
        <taxon>Polyporaceae</taxon>
        <taxon>Lentinus</taxon>
    </lineage>
</organism>
<name>A0A371CZQ9_9APHY</name>
<feature type="transmembrane region" description="Helical" evidence="2">
    <location>
        <begin position="235"/>
        <end position="258"/>
    </location>
</feature>
<accession>A0A371CZQ9</accession>
<protein>
    <submittedName>
        <fullName evidence="3">Uncharacterized protein</fullName>
    </submittedName>
</protein>
<dbReference type="OrthoDB" id="3346544at2759"/>
<evidence type="ECO:0000313" key="4">
    <source>
        <dbReference type="Proteomes" id="UP000256964"/>
    </source>
</evidence>
<feature type="transmembrane region" description="Helical" evidence="2">
    <location>
        <begin position="125"/>
        <end position="148"/>
    </location>
</feature>
<keyword evidence="2" id="KW-0472">Membrane</keyword>
<dbReference type="STRING" id="139420.A0A371CZQ9"/>
<feature type="region of interest" description="Disordered" evidence="1">
    <location>
        <begin position="287"/>
        <end position="319"/>
    </location>
</feature>
<dbReference type="AlphaFoldDB" id="A0A371CZQ9"/>
<dbReference type="EMBL" id="KZ857434">
    <property type="protein sequence ID" value="RDX45774.1"/>
    <property type="molecule type" value="Genomic_DNA"/>
</dbReference>
<feature type="transmembrane region" description="Helical" evidence="2">
    <location>
        <begin position="205"/>
        <end position="229"/>
    </location>
</feature>
<feature type="transmembrane region" description="Helical" evidence="2">
    <location>
        <begin position="46"/>
        <end position="70"/>
    </location>
</feature>
<sequence length="331" mass="36733">MVSLKKASVFSTFVEAMFYGFSVLMLILTLWILLGHRQRRRPNYSMLAASCVLFILATAEMAVNITRLYQAFVTVGPHVHGGPEAYFEDLSHVTFIAKSFLYCTQTLIIDGVVIYRAHVVWKNTLIVVLPMLAWCGLVVAAIGTNITLIKQAGLPFDSQVVPWITALYALDLSTNFLSTALLASRLWNVVRRTSRFRSGTGLAPVLRVIIESGAIYSATVGAGMILFLVHSNAVFILMDMTSPIISIVFNMIVVRVGLARERRSNRCSNRAPQICSDFVAVGLTPRNASQNWRDPGESPSAEDAGVELDDFSTSKRDRPRTRWTDVLLIRT</sequence>
<feature type="transmembrane region" description="Helical" evidence="2">
    <location>
        <begin position="160"/>
        <end position="184"/>
    </location>
</feature>
<feature type="transmembrane region" description="Helical" evidence="2">
    <location>
        <begin position="90"/>
        <end position="113"/>
    </location>
</feature>
<reference evidence="3 4" key="1">
    <citation type="journal article" date="2018" name="Biotechnol. Biofuels">
        <title>Integrative visual omics of the white-rot fungus Polyporus brumalis exposes the biotechnological potential of its oxidative enzymes for delignifying raw plant biomass.</title>
        <authorList>
            <person name="Miyauchi S."/>
            <person name="Rancon A."/>
            <person name="Drula E."/>
            <person name="Hage H."/>
            <person name="Chaduli D."/>
            <person name="Favel A."/>
            <person name="Grisel S."/>
            <person name="Henrissat B."/>
            <person name="Herpoel-Gimbert I."/>
            <person name="Ruiz-Duenas F.J."/>
            <person name="Chevret D."/>
            <person name="Hainaut M."/>
            <person name="Lin J."/>
            <person name="Wang M."/>
            <person name="Pangilinan J."/>
            <person name="Lipzen A."/>
            <person name="Lesage-Meessen L."/>
            <person name="Navarro D."/>
            <person name="Riley R."/>
            <person name="Grigoriev I.V."/>
            <person name="Zhou S."/>
            <person name="Raouche S."/>
            <person name="Rosso M.N."/>
        </authorList>
    </citation>
    <scope>NUCLEOTIDE SEQUENCE [LARGE SCALE GENOMIC DNA]</scope>
    <source>
        <strain evidence="3 4">BRFM 1820</strain>
    </source>
</reference>
<keyword evidence="2" id="KW-1133">Transmembrane helix</keyword>
<evidence type="ECO:0000313" key="3">
    <source>
        <dbReference type="EMBL" id="RDX45774.1"/>
    </source>
</evidence>
<gene>
    <name evidence="3" type="ORF">OH76DRAFT_932893</name>
</gene>